<evidence type="ECO:0000256" key="4">
    <source>
        <dbReference type="ARBA" id="ARBA00022553"/>
    </source>
</evidence>
<dbReference type="InterPro" id="IPR003660">
    <property type="entry name" value="HAMP_dom"/>
</dbReference>
<dbReference type="AlphaFoldDB" id="A0A9D2ACJ1"/>
<dbReference type="Gene3D" id="3.30.565.10">
    <property type="entry name" value="Histidine kinase-like ATPase, C-terminal domain"/>
    <property type="match status" value="1"/>
</dbReference>
<proteinExistence type="predicted"/>
<feature type="chain" id="PRO_5038340271" description="histidine kinase" evidence="10">
    <location>
        <begin position="24"/>
        <end position="468"/>
    </location>
</feature>
<dbReference type="PANTHER" id="PTHR42878">
    <property type="entry name" value="TWO-COMPONENT HISTIDINE KINASE"/>
    <property type="match status" value="1"/>
</dbReference>
<dbReference type="InterPro" id="IPR003661">
    <property type="entry name" value="HisK_dim/P_dom"/>
</dbReference>
<dbReference type="Pfam" id="PF02518">
    <property type="entry name" value="HATPase_c"/>
    <property type="match status" value="1"/>
</dbReference>
<dbReference type="SUPFAM" id="SSF47384">
    <property type="entry name" value="Homodimeric domain of signal transducing histidine kinase"/>
    <property type="match status" value="1"/>
</dbReference>
<dbReference type="GO" id="GO:0005524">
    <property type="term" value="F:ATP binding"/>
    <property type="evidence" value="ECO:0007669"/>
    <property type="project" value="UniProtKB-KW"/>
</dbReference>
<dbReference type="Gene3D" id="1.10.287.130">
    <property type="match status" value="1"/>
</dbReference>
<dbReference type="InterPro" id="IPR050351">
    <property type="entry name" value="BphY/WalK/GraS-like"/>
</dbReference>
<dbReference type="GO" id="GO:0000156">
    <property type="term" value="F:phosphorelay response regulator activity"/>
    <property type="evidence" value="ECO:0007669"/>
    <property type="project" value="TreeGrafter"/>
</dbReference>
<comment type="subcellular location">
    <subcellularLocation>
        <location evidence="2">Membrane</location>
    </subcellularLocation>
</comment>
<evidence type="ECO:0000256" key="3">
    <source>
        <dbReference type="ARBA" id="ARBA00012438"/>
    </source>
</evidence>
<dbReference type="InterPro" id="IPR005467">
    <property type="entry name" value="His_kinase_dom"/>
</dbReference>
<comment type="catalytic activity">
    <reaction evidence="1">
        <text>ATP + protein L-histidine = ADP + protein N-phospho-L-histidine.</text>
        <dbReference type="EC" id="2.7.13.3"/>
    </reaction>
</comment>
<dbReference type="Gene3D" id="6.10.340.10">
    <property type="match status" value="1"/>
</dbReference>
<dbReference type="SMART" id="SM00304">
    <property type="entry name" value="HAMP"/>
    <property type="match status" value="1"/>
</dbReference>
<evidence type="ECO:0000313" key="13">
    <source>
        <dbReference type="EMBL" id="HIX04689.1"/>
    </source>
</evidence>
<dbReference type="SUPFAM" id="SSF55874">
    <property type="entry name" value="ATPase domain of HSP90 chaperone/DNA topoisomerase II/histidine kinase"/>
    <property type="match status" value="1"/>
</dbReference>
<keyword evidence="4" id="KW-0597">Phosphoprotein</keyword>
<dbReference type="GO" id="GO:0007234">
    <property type="term" value="P:osmosensory signaling via phosphorelay pathway"/>
    <property type="evidence" value="ECO:0007669"/>
    <property type="project" value="TreeGrafter"/>
</dbReference>
<dbReference type="InterPro" id="IPR036890">
    <property type="entry name" value="HATPase_C_sf"/>
</dbReference>
<accession>A0A9D2ACJ1</accession>
<dbReference type="SUPFAM" id="SSF158472">
    <property type="entry name" value="HAMP domain-like"/>
    <property type="match status" value="1"/>
</dbReference>
<keyword evidence="10" id="KW-0732">Signal</keyword>
<evidence type="ECO:0000256" key="10">
    <source>
        <dbReference type="SAM" id="SignalP"/>
    </source>
</evidence>
<organism evidence="13 14">
    <name type="scientific">Candidatus Allofournierella pullicola</name>
    <dbReference type="NCBI Taxonomy" id="2838596"/>
    <lineage>
        <taxon>Bacteria</taxon>
        <taxon>Bacillati</taxon>
        <taxon>Bacillota</taxon>
        <taxon>Clostridia</taxon>
        <taxon>Eubacteriales</taxon>
        <taxon>Oscillospiraceae</taxon>
        <taxon>Allofournierella</taxon>
    </lineage>
</organism>
<evidence type="ECO:0000259" key="11">
    <source>
        <dbReference type="PROSITE" id="PS50109"/>
    </source>
</evidence>
<name>A0A9D2ACJ1_9FIRM</name>
<dbReference type="Pfam" id="PF00672">
    <property type="entry name" value="HAMP"/>
    <property type="match status" value="1"/>
</dbReference>
<dbReference type="CDD" id="cd00082">
    <property type="entry name" value="HisKA"/>
    <property type="match status" value="1"/>
</dbReference>
<keyword evidence="8" id="KW-0067">ATP-binding</keyword>
<dbReference type="SMART" id="SM00387">
    <property type="entry name" value="HATPase_c"/>
    <property type="match status" value="1"/>
</dbReference>
<feature type="domain" description="HAMP" evidence="12">
    <location>
        <begin position="188"/>
        <end position="240"/>
    </location>
</feature>
<protein>
    <recommendedName>
        <fullName evidence="3">histidine kinase</fullName>
        <ecNumber evidence="3">2.7.13.3</ecNumber>
    </recommendedName>
</protein>
<dbReference type="PROSITE" id="PS50109">
    <property type="entry name" value="HIS_KIN"/>
    <property type="match status" value="1"/>
</dbReference>
<evidence type="ECO:0000313" key="14">
    <source>
        <dbReference type="Proteomes" id="UP000824193"/>
    </source>
</evidence>
<keyword evidence="7 13" id="KW-0418">Kinase</keyword>
<reference evidence="13" key="2">
    <citation type="submission" date="2021-04" db="EMBL/GenBank/DDBJ databases">
        <authorList>
            <person name="Gilroy R."/>
        </authorList>
    </citation>
    <scope>NUCLEOTIDE SEQUENCE</scope>
    <source>
        <strain evidence="13">2239</strain>
    </source>
</reference>
<keyword evidence="5" id="KW-0808">Transferase</keyword>
<gene>
    <name evidence="13" type="ORF">H9865_01065</name>
</gene>
<evidence type="ECO:0000256" key="9">
    <source>
        <dbReference type="ARBA" id="ARBA00023012"/>
    </source>
</evidence>
<dbReference type="PANTHER" id="PTHR42878:SF7">
    <property type="entry name" value="SENSOR HISTIDINE KINASE GLRK"/>
    <property type="match status" value="1"/>
</dbReference>
<evidence type="ECO:0000256" key="5">
    <source>
        <dbReference type="ARBA" id="ARBA00022679"/>
    </source>
</evidence>
<dbReference type="GO" id="GO:0030295">
    <property type="term" value="F:protein kinase activator activity"/>
    <property type="evidence" value="ECO:0007669"/>
    <property type="project" value="TreeGrafter"/>
</dbReference>
<comment type="caution">
    <text evidence="13">The sequence shown here is derived from an EMBL/GenBank/DDBJ whole genome shotgun (WGS) entry which is preliminary data.</text>
</comment>
<dbReference type="Proteomes" id="UP000824193">
    <property type="component" value="Unassembled WGS sequence"/>
</dbReference>
<dbReference type="CDD" id="cd00075">
    <property type="entry name" value="HATPase"/>
    <property type="match status" value="1"/>
</dbReference>
<evidence type="ECO:0000259" key="12">
    <source>
        <dbReference type="PROSITE" id="PS50885"/>
    </source>
</evidence>
<sequence length="468" mass="51044">MKFSHKLALAMLALLAVVLNAGAAWLVRSSFDSQLAAAQRQNEAHHQRDAYGVKLALMEAGDEPFDAARLKEYGRRLQSYGGTGGEWMALYSGSGFAVWSSLPEAITADEQRAALAAGDAAVTYLDTGDGVFQLYATKVEQAAGSAWVLNAYDVTSLFEARNALLWGFARVEGAAFTALVVLVLAMSRLLTRPVARLEEAARHIAAGAYDQRTALGGEDELAALSRSFDRMAQAVQQKVEQLDLSVRQRDDFVAAFTHELKTPITSMMGYASLLRAGELPPETRKKAADYIYHETKRLEALSRKLMIFMELEHTGELALEPLELKTLEARLRRSRPPEAKTELRFEGFDQTKVLAQPDLLLALVQNLVSNAEKADPADGAVTLTAGTKEGRVTLAVKDKGRGIPAGELARVTEPFYMVDRSRARARNGSGFGLALCARIARLHGGELVIESEEGRGTTVRFDLKEAET</sequence>
<evidence type="ECO:0000256" key="8">
    <source>
        <dbReference type="ARBA" id="ARBA00022840"/>
    </source>
</evidence>
<dbReference type="InterPro" id="IPR036097">
    <property type="entry name" value="HisK_dim/P_sf"/>
</dbReference>
<dbReference type="CDD" id="cd06225">
    <property type="entry name" value="HAMP"/>
    <property type="match status" value="1"/>
</dbReference>
<evidence type="ECO:0000256" key="2">
    <source>
        <dbReference type="ARBA" id="ARBA00004370"/>
    </source>
</evidence>
<dbReference type="PROSITE" id="PS50885">
    <property type="entry name" value="HAMP"/>
    <property type="match status" value="1"/>
</dbReference>
<reference evidence="13" key="1">
    <citation type="journal article" date="2021" name="PeerJ">
        <title>Extensive microbial diversity within the chicken gut microbiome revealed by metagenomics and culture.</title>
        <authorList>
            <person name="Gilroy R."/>
            <person name="Ravi A."/>
            <person name="Getino M."/>
            <person name="Pursley I."/>
            <person name="Horton D.L."/>
            <person name="Alikhan N.F."/>
            <person name="Baker D."/>
            <person name="Gharbi K."/>
            <person name="Hall N."/>
            <person name="Watson M."/>
            <person name="Adriaenssens E.M."/>
            <person name="Foster-Nyarko E."/>
            <person name="Jarju S."/>
            <person name="Secka A."/>
            <person name="Antonio M."/>
            <person name="Oren A."/>
            <person name="Chaudhuri R.R."/>
            <person name="La Ragione R."/>
            <person name="Hildebrand F."/>
            <person name="Pallen M.J."/>
        </authorList>
    </citation>
    <scope>NUCLEOTIDE SEQUENCE</scope>
    <source>
        <strain evidence="13">2239</strain>
    </source>
</reference>
<feature type="signal peptide" evidence="10">
    <location>
        <begin position="1"/>
        <end position="23"/>
    </location>
</feature>
<evidence type="ECO:0000256" key="7">
    <source>
        <dbReference type="ARBA" id="ARBA00022777"/>
    </source>
</evidence>
<dbReference type="EMBL" id="DXFW01000002">
    <property type="protein sequence ID" value="HIX04689.1"/>
    <property type="molecule type" value="Genomic_DNA"/>
</dbReference>
<dbReference type="Pfam" id="PF00512">
    <property type="entry name" value="HisKA"/>
    <property type="match status" value="1"/>
</dbReference>
<dbReference type="InterPro" id="IPR003594">
    <property type="entry name" value="HATPase_dom"/>
</dbReference>
<dbReference type="GO" id="GO:0016020">
    <property type="term" value="C:membrane"/>
    <property type="evidence" value="ECO:0007669"/>
    <property type="project" value="UniProtKB-SubCell"/>
</dbReference>
<feature type="domain" description="Histidine kinase" evidence="11">
    <location>
        <begin position="255"/>
        <end position="467"/>
    </location>
</feature>
<dbReference type="InterPro" id="IPR004358">
    <property type="entry name" value="Sig_transdc_His_kin-like_C"/>
</dbReference>
<evidence type="ECO:0000256" key="6">
    <source>
        <dbReference type="ARBA" id="ARBA00022741"/>
    </source>
</evidence>
<dbReference type="SMART" id="SM00388">
    <property type="entry name" value="HisKA"/>
    <property type="match status" value="1"/>
</dbReference>
<dbReference type="GO" id="GO:0000155">
    <property type="term" value="F:phosphorelay sensor kinase activity"/>
    <property type="evidence" value="ECO:0007669"/>
    <property type="project" value="InterPro"/>
</dbReference>
<evidence type="ECO:0000256" key="1">
    <source>
        <dbReference type="ARBA" id="ARBA00000085"/>
    </source>
</evidence>
<keyword evidence="6" id="KW-0547">Nucleotide-binding</keyword>
<keyword evidence="9" id="KW-0902">Two-component regulatory system</keyword>
<dbReference type="EC" id="2.7.13.3" evidence="3"/>
<dbReference type="PRINTS" id="PR00344">
    <property type="entry name" value="BCTRLSENSOR"/>
</dbReference>